<proteinExistence type="inferred from homology"/>
<evidence type="ECO:0000256" key="2">
    <source>
        <dbReference type="ARBA" id="ARBA00022475"/>
    </source>
</evidence>
<evidence type="ECO:0000256" key="10">
    <source>
        <dbReference type="PROSITE-ProRule" id="PRU00284"/>
    </source>
</evidence>
<evidence type="ECO:0000256" key="3">
    <source>
        <dbReference type="ARBA" id="ARBA00022500"/>
    </source>
</evidence>
<dbReference type="RefSeq" id="WP_320500633.1">
    <property type="nucleotide sequence ID" value="NZ_JAXCLX010000001.1"/>
</dbReference>
<comment type="caution">
    <text evidence="15">The sequence shown here is derived from an EMBL/GenBank/DDBJ whole genome shotgun (WGS) entry which is preliminary data.</text>
</comment>
<dbReference type="PANTHER" id="PTHR32089:SF112">
    <property type="entry name" value="LYSOZYME-LIKE PROTEIN-RELATED"/>
    <property type="match status" value="1"/>
</dbReference>
<keyword evidence="16" id="KW-1185">Reference proteome</keyword>
<keyword evidence="4" id="KW-0997">Cell inner membrane</keyword>
<sequence>MKLAAKMPAAVTALIAVALMALGLIAVFFAQAALKESAEGKLTALVDARAAALESYLGTIAEDLKLFALTDDTRLAMDAFSKAYAELPPGEARKLYVDTNPNPAKLMDLMAAQDGSAYSAAHARFHPWYKALAETRGYYDLFLVDINGNVVYSYTKEPDYGTNLADGEWKDSDLARVWQKIQDGKGSVAVAFSDFAAYAPSKGVPASFIGTPIMRGTDLIGTLIFQMPVGRINAVMQRAEGMGVSGETYIVGADLKMRSDSRFLKPGDPSSILNQDVKTSSVEAGLKGETGIGVVDDYRGVPVLSAYKPITFEGTSWVIIGEVDAAEIFAPVTHTRNIILMVGFVALLVAVAIGFFGARAITGPLAALTRIMGEMADGNYSVTVPATTRKDELGDMAQATEQFRGKLIEGRALSEQQAAEQQRQIERGKRMEAAVAHFDKAIGAVVEGVSAAATELQSTAQSMASTAEETAQQANVVAAAAEEMTQNVQTVASATEELSASISEISNQVIESNRVVNEAVAQAETTNDRVRTLSAAAEKIGDVVTLINAIASQTNLLALNATIEAARAGEAGKGFAVVASEVKNLAMQTARATDEIGGQVRAIQQSSESSAEAIQGITLVINRVSEISTTIASAVEEQGAATQEISRNVQQAADGTSEVSANIGGVTEASRETSLASGQVLTAAAELAKNGAVLRQEVESFLHIVRTL</sequence>
<gene>
    <name evidence="15" type="ORF">SMD31_09795</name>
</gene>
<feature type="domain" description="Methyl-accepting transducer" evidence="12">
    <location>
        <begin position="445"/>
        <end position="688"/>
    </location>
</feature>
<dbReference type="PROSITE" id="PS50111">
    <property type="entry name" value="CHEMOTAXIS_TRANSDUC_2"/>
    <property type="match status" value="1"/>
</dbReference>
<protein>
    <submittedName>
        <fullName evidence="15">Methyl-accepting chemotaxis protein</fullName>
    </submittedName>
</protein>
<feature type="domain" description="T-SNARE coiled-coil homology" evidence="13">
    <location>
        <begin position="604"/>
        <end position="666"/>
    </location>
</feature>
<evidence type="ECO:0000313" key="15">
    <source>
        <dbReference type="EMBL" id="MDY0872217.1"/>
    </source>
</evidence>
<comment type="subcellular location">
    <subcellularLocation>
        <location evidence="1">Cell inner membrane</location>
        <topology evidence="1">Multi-pass membrane protein</topology>
    </subcellularLocation>
</comment>
<dbReference type="Proteomes" id="UP001271769">
    <property type="component" value="Unassembled WGS sequence"/>
</dbReference>
<keyword evidence="5 11" id="KW-0812">Transmembrane</keyword>
<dbReference type="InterPro" id="IPR004089">
    <property type="entry name" value="MCPsignal_dom"/>
</dbReference>
<comment type="similarity">
    <text evidence="9">Belongs to the methyl-accepting chemotaxis (MCP) protein family.</text>
</comment>
<feature type="transmembrane region" description="Helical" evidence="11">
    <location>
        <begin position="338"/>
        <end position="362"/>
    </location>
</feature>
<dbReference type="SUPFAM" id="SSF58104">
    <property type="entry name" value="Methyl-accepting chemotaxis protein (MCP) signaling domain"/>
    <property type="match status" value="1"/>
</dbReference>
<reference evidence="15 16" key="1">
    <citation type="journal article" date="2013" name="Antonie Van Leeuwenhoek">
        <title>Dongia rigui sp. nov., isolated from freshwater of a large wetland in Korea.</title>
        <authorList>
            <person name="Baik K.S."/>
            <person name="Hwang Y.M."/>
            <person name="Choi J.S."/>
            <person name="Kwon J."/>
            <person name="Seong C.N."/>
        </authorList>
    </citation>
    <scope>NUCLEOTIDE SEQUENCE [LARGE SCALE GENOMIC DNA]</scope>
    <source>
        <strain evidence="15 16">04SU4-P</strain>
    </source>
</reference>
<evidence type="ECO:0000256" key="1">
    <source>
        <dbReference type="ARBA" id="ARBA00004429"/>
    </source>
</evidence>
<dbReference type="PANTHER" id="PTHR32089">
    <property type="entry name" value="METHYL-ACCEPTING CHEMOTAXIS PROTEIN MCPB"/>
    <property type="match status" value="1"/>
</dbReference>
<dbReference type="InterPro" id="IPR033479">
    <property type="entry name" value="dCache_1"/>
</dbReference>
<dbReference type="PROSITE" id="PS50885">
    <property type="entry name" value="HAMP"/>
    <property type="match status" value="1"/>
</dbReference>
<evidence type="ECO:0000259" key="14">
    <source>
        <dbReference type="PROSITE" id="PS50885"/>
    </source>
</evidence>
<dbReference type="SMART" id="SM00283">
    <property type="entry name" value="MA"/>
    <property type="match status" value="1"/>
</dbReference>
<dbReference type="Gene3D" id="1.10.8.500">
    <property type="entry name" value="HAMP domain in histidine kinase"/>
    <property type="match status" value="1"/>
</dbReference>
<dbReference type="CDD" id="cd06225">
    <property type="entry name" value="HAMP"/>
    <property type="match status" value="1"/>
</dbReference>
<evidence type="ECO:0000313" key="16">
    <source>
        <dbReference type="Proteomes" id="UP001271769"/>
    </source>
</evidence>
<feature type="domain" description="HAMP" evidence="14">
    <location>
        <begin position="359"/>
        <end position="412"/>
    </location>
</feature>
<name>A0ABU5DY23_9PROT</name>
<dbReference type="SMART" id="SM00304">
    <property type="entry name" value="HAMP"/>
    <property type="match status" value="1"/>
</dbReference>
<dbReference type="PROSITE" id="PS50192">
    <property type="entry name" value="T_SNARE"/>
    <property type="match status" value="1"/>
</dbReference>
<keyword evidence="7 11" id="KW-0472">Membrane</keyword>
<dbReference type="Pfam" id="PF00672">
    <property type="entry name" value="HAMP"/>
    <property type="match status" value="1"/>
</dbReference>
<keyword evidence="6 11" id="KW-1133">Transmembrane helix</keyword>
<keyword evidence="2" id="KW-1003">Cell membrane</keyword>
<evidence type="ECO:0000259" key="13">
    <source>
        <dbReference type="PROSITE" id="PS50192"/>
    </source>
</evidence>
<evidence type="ECO:0000256" key="11">
    <source>
        <dbReference type="SAM" id="Phobius"/>
    </source>
</evidence>
<evidence type="ECO:0000256" key="9">
    <source>
        <dbReference type="ARBA" id="ARBA00029447"/>
    </source>
</evidence>
<accession>A0ABU5DY23</accession>
<evidence type="ECO:0000259" key="12">
    <source>
        <dbReference type="PROSITE" id="PS50111"/>
    </source>
</evidence>
<organism evidence="15 16">
    <name type="scientific">Dongia rigui</name>
    <dbReference type="NCBI Taxonomy" id="940149"/>
    <lineage>
        <taxon>Bacteria</taxon>
        <taxon>Pseudomonadati</taxon>
        <taxon>Pseudomonadota</taxon>
        <taxon>Alphaproteobacteria</taxon>
        <taxon>Rhodospirillales</taxon>
        <taxon>Dongiaceae</taxon>
        <taxon>Dongia</taxon>
    </lineage>
</organism>
<keyword evidence="3" id="KW-0145">Chemotaxis</keyword>
<dbReference type="Gene3D" id="1.10.287.950">
    <property type="entry name" value="Methyl-accepting chemotaxis protein"/>
    <property type="match status" value="1"/>
</dbReference>
<evidence type="ECO:0000256" key="7">
    <source>
        <dbReference type="ARBA" id="ARBA00023136"/>
    </source>
</evidence>
<evidence type="ECO:0000256" key="8">
    <source>
        <dbReference type="ARBA" id="ARBA00023224"/>
    </source>
</evidence>
<dbReference type="InterPro" id="IPR000727">
    <property type="entry name" value="T_SNARE_dom"/>
</dbReference>
<dbReference type="InterPro" id="IPR003660">
    <property type="entry name" value="HAMP_dom"/>
</dbReference>
<dbReference type="Gene3D" id="3.30.450.20">
    <property type="entry name" value="PAS domain"/>
    <property type="match status" value="1"/>
</dbReference>
<dbReference type="Pfam" id="PF02743">
    <property type="entry name" value="dCache_1"/>
    <property type="match status" value="1"/>
</dbReference>
<dbReference type="EMBL" id="JAXCLX010000001">
    <property type="protein sequence ID" value="MDY0872217.1"/>
    <property type="molecule type" value="Genomic_DNA"/>
</dbReference>
<keyword evidence="8 10" id="KW-0807">Transducer</keyword>
<evidence type="ECO:0000256" key="5">
    <source>
        <dbReference type="ARBA" id="ARBA00022692"/>
    </source>
</evidence>
<evidence type="ECO:0000256" key="4">
    <source>
        <dbReference type="ARBA" id="ARBA00022519"/>
    </source>
</evidence>
<dbReference type="Pfam" id="PF00015">
    <property type="entry name" value="MCPsignal"/>
    <property type="match status" value="1"/>
</dbReference>
<evidence type="ECO:0000256" key="6">
    <source>
        <dbReference type="ARBA" id="ARBA00022989"/>
    </source>
</evidence>